<organism evidence="1">
    <name type="scientific">Streptomyces sp. SID12501</name>
    <dbReference type="NCBI Taxonomy" id="2706042"/>
    <lineage>
        <taxon>Bacteria</taxon>
        <taxon>Bacillati</taxon>
        <taxon>Actinomycetota</taxon>
        <taxon>Actinomycetes</taxon>
        <taxon>Kitasatosporales</taxon>
        <taxon>Streptomycetaceae</taxon>
        <taxon>Streptomyces</taxon>
    </lineage>
</organism>
<dbReference type="AlphaFoldDB" id="A0A6B3BNQ5"/>
<protein>
    <submittedName>
        <fullName evidence="1">Uncharacterized protein</fullName>
    </submittedName>
</protein>
<name>A0A6B3BNQ5_9ACTN</name>
<dbReference type="RefSeq" id="WP_164313313.1">
    <property type="nucleotide sequence ID" value="NZ_JAAGLU010000006.1"/>
</dbReference>
<gene>
    <name evidence="1" type="ORF">G3I71_08415</name>
</gene>
<dbReference type="EMBL" id="JAAGLU010000006">
    <property type="protein sequence ID" value="NEC85843.1"/>
    <property type="molecule type" value="Genomic_DNA"/>
</dbReference>
<comment type="caution">
    <text evidence="1">The sequence shown here is derived from an EMBL/GenBank/DDBJ whole genome shotgun (WGS) entry which is preliminary data.</text>
</comment>
<reference evidence="1" key="1">
    <citation type="submission" date="2020-01" db="EMBL/GenBank/DDBJ databases">
        <title>Insect and environment-associated Actinomycetes.</title>
        <authorList>
            <person name="Currrie C."/>
            <person name="Chevrette M."/>
            <person name="Carlson C."/>
            <person name="Stubbendieck R."/>
            <person name="Wendt-Pienkowski E."/>
        </authorList>
    </citation>
    <scope>NUCLEOTIDE SEQUENCE</scope>
    <source>
        <strain evidence="1">SID12501</strain>
    </source>
</reference>
<sequence length="111" mass="11858">MSTPSHQQNLAYAQVDVGQVDDVFQVTADTDGITVTGVCPRCDGGTSTTFPLGIAGTKSLFPWSKDKVPSLAEQVALKATETFFCECGFAHSGQPENTLFEGCGAHWKFKP</sequence>
<accession>A0A6B3BNQ5</accession>
<proteinExistence type="predicted"/>
<evidence type="ECO:0000313" key="1">
    <source>
        <dbReference type="EMBL" id="NEC85843.1"/>
    </source>
</evidence>